<sequence>EATGTVESCRAAYERMLELRIATPQVVVNYAAFLEEHQYFEDSFRAYERGIDLFGYPVAIELWNIYLRRFAARYGGTKIERARDLFEQALEKCPAEYARAIFVAYGRLEEEHGLARRALRVYERATQGVQGSERAEMFRFYAARTAALVGAAATRAIYERGIEALGDSGALELALEYAAVELQLGEVDRARALYQYASQFADPRTDARLWAAWSEFEVAHGNEDTFREMLRVKRSVQARFNTDAHYLAALEIDGQRKRAVRAKAQADAAADVQAAANPDEVAIDLDDDDDDL</sequence>
<dbReference type="EMBL" id="JANBUJ010001494">
    <property type="protein sequence ID" value="KAJ2767169.1"/>
    <property type="molecule type" value="Genomic_DNA"/>
</dbReference>
<name>A0ACC1JTN1_9FUNG</name>
<evidence type="ECO:0000313" key="1">
    <source>
        <dbReference type="EMBL" id="KAJ2767169.1"/>
    </source>
</evidence>
<protein>
    <submittedName>
        <fullName evidence="1">Pre-mRNA-splicing factor syf1</fullName>
    </submittedName>
</protein>
<evidence type="ECO:0000313" key="2">
    <source>
        <dbReference type="Proteomes" id="UP001140234"/>
    </source>
</evidence>
<feature type="non-terminal residue" evidence="1">
    <location>
        <position position="1"/>
    </location>
</feature>
<accession>A0ACC1JTN1</accession>
<comment type="caution">
    <text evidence="1">The sequence shown here is derived from an EMBL/GenBank/DDBJ whole genome shotgun (WGS) entry which is preliminary data.</text>
</comment>
<dbReference type="Proteomes" id="UP001140234">
    <property type="component" value="Unassembled WGS sequence"/>
</dbReference>
<keyword evidence="2" id="KW-1185">Reference proteome</keyword>
<proteinExistence type="predicted"/>
<reference evidence="1" key="1">
    <citation type="submission" date="2022-07" db="EMBL/GenBank/DDBJ databases">
        <title>Phylogenomic reconstructions and comparative analyses of Kickxellomycotina fungi.</title>
        <authorList>
            <person name="Reynolds N.K."/>
            <person name="Stajich J.E."/>
            <person name="Barry K."/>
            <person name="Grigoriev I.V."/>
            <person name="Crous P."/>
            <person name="Smith M.E."/>
        </authorList>
    </citation>
    <scope>NUCLEOTIDE SEQUENCE</scope>
    <source>
        <strain evidence="1">CBS 109366</strain>
    </source>
</reference>
<organism evidence="1 2">
    <name type="scientific">Coemansia nantahalensis</name>
    <dbReference type="NCBI Taxonomy" id="2789366"/>
    <lineage>
        <taxon>Eukaryota</taxon>
        <taxon>Fungi</taxon>
        <taxon>Fungi incertae sedis</taxon>
        <taxon>Zoopagomycota</taxon>
        <taxon>Kickxellomycotina</taxon>
        <taxon>Kickxellomycetes</taxon>
        <taxon>Kickxellales</taxon>
        <taxon>Kickxellaceae</taxon>
        <taxon>Coemansia</taxon>
    </lineage>
</organism>
<gene>
    <name evidence="1" type="primary">SYF1_1</name>
    <name evidence="1" type="ORF">IWQ57_004065</name>
</gene>